<protein>
    <submittedName>
        <fullName evidence="2">Uncharacterized protein</fullName>
    </submittedName>
</protein>
<feature type="non-terminal residue" evidence="2">
    <location>
        <position position="54"/>
    </location>
</feature>
<comment type="caution">
    <text evidence="2">The sequence shown here is derived from an EMBL/GenBank/DDBJ whole genome shotgun (WGS) entry which is preliminary data.</text>
</comment>
<keyword evidence="3" id="KW-1185">Reference proteome</keyword>
<dbReference type="Proteomes" id="UP000265520">
    <property type="component" value="Unassembled WGS sequence"/>
</dbReference>
<proteinExistence type="predicted"/>
<name>A0A392S5J0_9FABA</name>
<accession>A0A392S5J0</accession>
<reference evidence="2 3" key="1">
    <citation type="journal article" date="2018" name="Front. Plant Sci.">
        <title>Red Clover (Trifolium pratense) and Zigzag Clover (T. medium) - A Picture of Genomic Similarities and Differences.</title>
        <authorList>
            <person name="Dluhosova J."/>
            <person name="Istvanek J."/>
            <person name="Nedelnik J."/>
            <person name="Repkova J."/>
        </authorList>
    </citation>
    <scope>NUCLEOTIDE SEQUENCE [LARGE SCALE GENOMIC DNA]</scope>
    <source>
        <strain evidence="3">cv. 10/8</strain>
        <tissue evidence="2">Leaf</tissue>
    </source>
</reference>
<evidence type="ECO:0000313" key="3">
    <source>
        <dbReference type="Proteomes" id="UP000265520"/>
    </source>
</evidence>
<dbReference type="EMBL" id="LXQA010326860">
    <property type="protein sequence ID" value="MCI44161.1"/>
    <property type="molecule type" value="Genomic_DNA"/>
</dbReference>
<evidence type="ECO:0000256" key="1">
    <source>
        <dbReference type="SAM" id="MobiDB-lite"/>
    </source>
</evidence>
<dbReference type="AlphaFoldDB" id="A0A392S5J0"/>
<feature type="compositionally biased region" description="Basic and acidic residues" evidence="1">
    <location>
        <begin position="1"/>
        <end position="22"/>
    </location>
</feature>
<evidence type="ECO:0000313" key="2">
    <source>
        <dbReference type="EMBL" id="MCI44161.1"/>
    </source>
</evidence>
<sequence length="54" mass="5718">MNEGEKKRTFGDVDKGEGEKNVRMGSQGKDTGRMEAGVPVGAVVVRLGAVEGRK</sequence>
<feature type="region of interest" description="Disordered" evidence="1">
    <location>
        <begin position="1"/>
        <end position="35"/>
    </location>
</feature>
<organism evidence="2 3">
    <name type="scientific">Trifolium medium</name>
    <dbReference type="NCBI Taxonomy" id="97028"/>
    <lineage>
        <taxon>Eukaryota</taxon>
        <taxon>Viridiplantae</taxon>
        <taxon>Streptophyta</taxon>
        <taxon>Embryophyta</taxon>
        <taxon>Tracheophyta</taxon>
        <taxon>Spermatophyta</taxon>
        <taxon>Magnoliopsida</taxon>
        <taxon>eudicotyledons</taxon>
        <taxon>Gunneridae</taxon>
        <taxon>Pentapetalae</taxon>
        <taxon>rosids</taxon>
        <taxon>fabids</taxon>
        <taxon>Fabales</taxon>
        <taxon>Fabaceae</taxon>
        <taxon>Papilionoideae</taxon>
        <taxon>50 kb inversion clade</taxon>
        <taxon>NPAAA clade</taxon>
        <taxon>Hologalegina</taxon>
        <taxon>IRL clade</taxon>
        <taxon>Trifolieae</taxon>
        <taxon>Trifolium</taxon>
    </lineage>
</organism>